<reference evidence="6 7" key="1">
    <citation type="journal article" date="2014" name="Antonie Van Leeuwenhoek">
        <title>Hyphomonas beringensis sp. nov. and Hyphomonas chukchiensis sp. nov., isolated from surface seawater of the Bering Sea and Chukchi Sea.</title>
        <authorList>
            <person name="Li C."/>
            <person name="Lai Q."/>
            <person name="Li G."/>
            <person name="Dong C."/>
            <person name="Wang J."/>
            <person name="Liao Y."/>
            <person name="Shao Z."/>
        </authorList>
    </citation>
    <scope>NUCLEOTIDE SEQUENCE [LARGE SCALE GENOMIC DNA]</scope>
    <source>
        <strain evidence="6 7">MHS-3</strain>
    </source>
</reference>
<dbReference type="STRING" id="1280949.HAD_10435"/>
<comment type="caution">
    <text evidence="6">The sequence shown here is derived from an EMBL/GenBank/DDBJ whole genome shotgun (WGS) entry which is preliminary data.</text>
</comment>
<dbReference type="PANTHER" id="PTHR43735">
    <property type="entry name" value="APOPTOSIS-INDUCING FACTOR 1"/>
    <property type="match status" value="1"/>
</dbReference>
<keyword evidence="7" id="KW-1185">Reference proteome</keyword>
<dbReference type="Proteomes" id="UP000027446">
    <property type="component" value="Unassembled WGS sequence"/>
</dbReference>
<feature type="domain" description="FAD/NAD(P)-binding" evidence="5">
    <location>
        <begin position="60"/>
        <end position="263"/>
    </location>
</feature>
<dbReference type="Gene3D" id="3.50.50.100">
    <property type="match status" value="1"/>
</dbReference>
<dbReference type="PANTHER" id="PTHR43735:SF3">
    <property type="entry name" value="FERROPTOSIS SUPPRESSOR PROTEIN 1"/>
    <property type="match status" value="1"/>
</dbReference>
<dbReference type="InterPro" id="IPR023753">
    <property type="entry name" value="FAD/NAD-binding_dom"/>
</dbReference>
<dbReference type="InterPro" id="IPR036188">
    <property type="entry name" value="FAD/NAD-bd_sf"/>
</dbReference>
<dbReference type="GO" id="GO:0050660">
    <property type="term" value="F:flavin adenine dinucleotide binding"/>
    <property type="evidence" value="ECO:0007669"/>
    <property type="project" value="TreeGrafter"/>
</dbReference>
<keyword evidence="2" id="KW-0285">Flavoprotein</keyword>
<evidence type="ECO:0000313" key="7">
    <source>
        <dbReference type="Proteomes" id="UP000027446"/>
    </source>
</evidence>
<proteinExistence type="inferred from homology"/>
<dbReference type="GO" id="GO:0005737">
    <property type="term" value="C:cytoplasm"/>
    <property type="evidence" value="ECO:0007669"/>
    <property type="project" value="TreeGrafter"/>
</dbReference>
<dbReference type="EMBL" id="ARYH01000001">
    <property type="protein sequence ID" value="KCZ86096.1"/>
    <property type="molecule type" value="Genomic_DNA"/>
</dbReference>
<dbReference type="PRINTS" id="PR00411">
    <property type="entry name" value="PNDRDTASEI"/>
</dbReference>
<organism evidence="6 7">
    <name type="scientific">Hyphomonas adhaerens MHS-3</name>
    <dbReference type="NCBI Taxonomy" id="1280949"/>
    <lineage>
        <taxon>Bacteria</taxon>
        <taxon>Pseudomonadati</taxon>
        <taxon>Pseudomonadota</taxon>
        <taxon>Alphaproteobacteria</taxon>
        <taxon>Hyphomonadales</taxon>
        <taxon>Hyphomonadaceae</taxon>
        <taxon>Hyphomonas</taxon>
    </lineage>
</organism>
<protein>
    <submittedName>
        <fullName evidence="6">FAD-dependent pyridine nucleotide-disulfide oxidoreductase</fullName>
    </submittedName>
</protein>
<name>A0A069E9L6_9PROT</name>
<dbReference type="eggNOG" id="COG1252">
    <property type="taxonomic scope" value="Bacteria"/>
</dbReference>
<dbReference type="AlphaFoldDB" id="A0A069E9L6"/>
<evidence type="ECO:0000256" key="3">
    <source>
        <dbReference type="ARBA" id="ARBA00022827"/>
    </source>
</evidence>
<evidence type="ECO:0000259" key="5">
    <source>
        <dbReference type="Pfam" id="PF07992"/>
    </source>
</evidence>
<dbReference type="SUPFAM" id="SSF51905">
    <property type="entry name" value="FAD/NAD(P)-binding domain"/>
    <property type="match status" value="2"/>
</dbReference>
<gene>
    <name evidence="6" type="ORF">HAD_10435</name>
</gene>
<evidence type="ECO:0000256" key="1">
    <source>
        <dbReference type="ARBA" id="ARBA00006442"/>
    </source>
</evidence>
<keyword evidence="4" id="KW-0560">Oxidoreductase</keyword>
<dbReference type="GO" id="GO:0004174">
    <property type="term" value="F:electron-transferring-flavoprotein dehydrogenase activity"/>
    <property type="evidence" value="ECO:0007669"/>
    <property type="project" value="TreeGrafter"/>
</dbReference>
<dbReference type="Pfam" id="PF07992">
    <property type="entry name" value="Pyr_redox_2"/>
    <property type="match status" value="1"/>
</dbReference>
<comment type="similarity">
    <text evidence="1">Belongs to the FAD-dependent oxidoreductase family.</text>
</comment>
<dbReference type="PATRIC" id="fig|1280949.3.peg.2132"/>
<sequence>MRMAHGLDELADVTLIEPREAFFHCVAAIRAVVQPALLDRLIIPYDRLLRNGRIIKARAEQISEGCVVLGNGQTVEGDFIIAATGSNYARPFKAQSDSIADFRSHQAAAHAAVEAAQTIIVVGAGPVGVELAAEIKFAHPGKSISILAASDDVVPGIASKLSKALRPQIADMGIDVQLGAFVDGVDRTDAPFAGGLHAGGKTYEADLIVPAFGAKPVLPPVECAAASASGRLEVDQWMRPCGYQAVFALGDAADNGDPMTIVAVRRQVSWLLKTVKKLIDGTSVETLPAYTRATKPLLLVPLGQKKGASILPISRSGCLAGPWLTQKAKGRDLFLTDTRKELGYT</sequence>
<evidence type="ECO:0000256" key="2">
    <source>
        <dbReference type="ARBA" id="ARBA00022630"/>
    </source>
</evidence>
<evidence type="ECO:0000313" key="6">
    <source>
        <dbReference type="EMBL" id="KCZ86096.1"/>
    </source>
</evidence>
<accession>A0A069E9L6</accession>
<keyword evidence="3" id="KW-0274">FAD</keyword>
<evidence type="ECO:0000256" key="4">
    <source>
        <dbReference type="ARBA" id="ARBA00023002"/>
    </source>
</evidence>